<dbReference type="Pfam" id="PF00580">
    <property type="entry name" value="UvrD-helicase"/>
    <property type="match status" value="1"/>
</dbReference>
<evidence type="ECO:0000256" key="4">
    <source>
        <dbReference type="ARBA" id="ARBA00022806"/>
    </source>
</evidence>
<proteinExistence type="inferred from homology"/>
<dbReference type="AlphaFoldDB" id="A0A5C6BMP8"/>
<dbReference type="Gene3D" id="3.40.50.300">
    <property type="entry name" value="P-loop containing nucleotide triphosphate hydrolases"/>
    <property type="match status" value="2"/>
</dbReference>
<dbReference type="PANTHER" id="PTHR11070:SF64">
    <property type="entry name" value="ATP-DEPENDENT DNA HELICASE REP"/>
    <property type="match status" value="1"/>
</dbReference>
<keyword evidence="2 10" id="KW-0547">Nucleotide-binding</keyword>
<sequence>MHSLANLNPAQREAVTTLSGPLLVLAGAGTGKTRVITHRMVQLIRKGTPPKQILSVTFTNKAAREMLARTKILLGGKVRQQPVISTFHSLCVRILREEIEALGYPKTFTIFDRSDQESAARSALRHIRVGDQALKPGDLISQISQWKSAGVAADDAGEVAENDKEFLAAMAFRRYQQNLRAAGGVDFDDLLLLTRQLFREHPETLKRQRERFTQVQIDEYQDTNGIQFDLVEALVREHRNLCVVGDDDQSIYGWRGAEVKHILGFHHTFPGAKVIRLEDNYRCTDKIIVLANELVQHNRGRHKKTLVAHKQSPHPVRFQKYDSEVGEAEQTVQEIQYIINEMNVPAGDFAILFRTNEQPRLFETELRRRQMPYLLLGTQSFFDRREIRDLLSYLKVLSQPTDEISLRRIINTPTRGIGAGTVEKLVARAVKAGSSLWDVLPAADSAGELPHKAAQAIDAFRGLMERNRRRFQSNAHGLGECVRQLIDDIDYEREIERLYKEPTQRSMRMAMLEELVEAVEQYEGQADKPTLQEFLEETALNGRDVESDKESQVSKDAVKLMTLHSAKGLEFPRVYLVGLEEGILPHKRSVEGTEANIEEERRLAYVGITRACDHLTLSRAARRTKWGKPRTTLPSRFLFEMFGEKPPAAVVDADDDE</sequence>
<keyword evidence="4 10" id="KW-0347">Helicase</keyword>
<evidence type="ECO:0000256" key="2">
    <source>
        <dbReference type="ARBA" id="ARBA00022741"/>
    </source>
</evidence>
<dbReference type="InterPro" id="IPR014017">
    <property type="entry name" value="DNA_helicase_UvrD-like_C"/>
</dbReference>
<dbReference type="RefSeq" id="WP_146370640.1">
    <property type="nucleotide sequence ID" value="NZ_SJPP01000001.1"/>
</dbReference>
<feature type="domain" description="UvrD-like helicase ATP-binding" evidence="11">
    <location>
        <begin position="5"/>
        <end position="284"/>
    </location>
</feature>
<evidence type="ECO:0000256" key="5">
    <source>
        <dbReference type="ARBA" id="ARBA00022840"/>
    </source>
</evidence>
<comment type="catalytic activity">
    <reaction evidence="7">
        <text>Couples ATP hydrolysis with the unwinding of duplex DNA by translocating in the 3'-5' direction.</text>
        <dbReference type="EC" id="5.6.2.4"/>
    </reaction>
</comment>
<dbReference type="GO" id="GO:0003677">
    <property type="term" value="F:DNA binding"/>
    <property type="evidence" value="ECO:0007669"/>
    <property type="project" value="InterPro"/>
</dbReference>
<dbReference type="GO" id="GO:0005524">
    <property type="term" value="F:ATP binding"/>
    <property type="evidence" value="ECO:0007669"/>
    <property type="project" value="UniProtKB-UniRule"/>
</dbReference>
<evidence type="ECO:0000256" key="9">
    <source>
        <dbReference type="ARBA" id="ARBA00048988"/>
    </source>
</evidence>
<dbReference type="InterPro" id="IPR014016">
    <property type="entry name" value="UvrD-like_ATP-bd"/>
</dbReference>
<feature type="binding site" evidence="10">
    <location>
        <begin position="26"/>
        <end position="33"/>
    </location>
    <ligand>
        <name>ATP</name>
        <dbReference type="ChEBI" id="CHEBI:30616"/>
    </ligand>
</feature>
<evidence type="ECO:0000256" key="8">
    <source>
        <dbReference type="ARBA" id="ARBA00034808"/>
    </source>
</evidence>
<keyword evidence="14" id="KW-1185">Reference proteome</keyword>
<dbReference type="InterPro" id="IPR000212">
    <property type="entry name" value="DNA_helicase_UvrD/REP"/>
</dbReference>
<dbReference type="GO" id="GO:0000725">
    <property type="term" value="P:recombinational repair"/>
    <property type="evidence" value="ECO:0007669"/>
    <property type="project" value="TreeGrafter"/>
</dbReference>
<gene>
    <name evidence="13" type="primary">pcrA_1</name>
    <name evidence="13" type="ORF">CA54_21280</name>
</gene>
<dbReference type="CDD" id="cd18807">
    <property type="entry name" value="SF1_C_UvrD"/>
    <property type="match status" value="1"/>
</dbReference>
<dbReference type="PROSITE" id="PS51198">
    <property type="entry name" value="UVRD_HELICASE_ATP_BIND"/>
    <property type="match status" value="1"/>
</dbReference>
<accession>A0A5C6BMP8</accession>
<dbReference type="CDD" id="cd17932">
    <property type="entry name" value="DEXQc_UvrD"/>
    <property type="match status" value="1"/>
</dbReference>
<dbReference type="Gene3D" id="1.10.486.10">
    <property type="entry name" value="PCRA, domain 4"/>
    <property type="match status" value="1"/>
</dbReference>
<keyword evidence="6" id="KW-0413">Isomerase</keyword>
<keyword evidence="5 10" id="KW-0067">ATP-binding</keyword>
<dbReference type="InterPro" id="IPR013986">
    <property type="entry name" value="DExx_box_DNA_helicase_dom_sf"/>
</dbReference>
<dbReference type="PANTHER" id="PTHR11070">
    <property type="entry name" value="UVRD / RECB / PCRA DNA HELICASE FAMILY MEMBER"/>
    <property type="match status" value="1"/>
</dbReference>
<comment type="caution">
    <text evidence="13">The sequence shown here is derived from an EMBL/GenBank/DDBJ whole genome shotgun (WGS) entry which is preliminary data.</text>
</comment>
<evidence type="ECO:0000256" key="1">
    <source>
        <dbReference type="ARBA" id="ARBA00009922"/>
    </source>
</evidence>
<dbReference type="GO" id="GO:0005829">
    <property type="term" value="C:cytosol"/>
    <property type="evidence" value="ECO:0007669"/>
    <property type="project" value="TreeGrafter"/>
</dbReference>
<comment type="catalytic activity">
    <reaction evidence="9">
        <text>ATP + H2O = ADP + phosphate + H(+)</text>
        <dbReference type="Rhea" id="RHEA:13065"/>
        <dbReference type="ChEBI" id="CHEBI:15377"/>
        <dbReference type="ChEBI" id="CHEBI:15378"/>
        <dbReference type="ChEBI" id="CHEBI:30616"/>
        <dbReference type="ChEBI" id="CHEBI:43474"/>
        <dbReference type="ChEBI" id="CHEBI:456216"/>
        <dbReference type="EC" id="5.6.2.4"/>
    </reaction>
</comment>
<keyword evidence="3 10" id="KW-0378">Hydrolase</keyword>
<dbReference type="Pfam" id="PF13361">
    <property type="entry name" value="UvrD_C"/>
    <property type="match status" value="1"/>
</dbReference>
<evidence type="ECO:0000259" key="11">
    <source>
        <dbReference type="PROSITE" id="PS51198"/>
    </source>
</evidence>
<dbReference type="GO" id="GO:0043138">
    <property type="term" value="F:3'-5' DNA helicase activity"/>
    <property type="evidence" value="ECO:0007669"/>
    <property type="project" value="UniProtKB-EC"/>
</dbReference>
<dbReference type="InterPro" id="IPR027417">
    <property type="entry name" value="P-loop_NTPase"/>
</dbReference>
<comment type="similarity">
    <text evidence="1">Belongs to the helicase family. UvrD subfamily.</text>
</comment>
<evidence type="ECO:0000256" key="3">
    <source>
        <dbReference type="ARBA" id="ARBA00022801"/>
    </source>
</evidence>
<evidence type="ECO:0000256" key="6">
    <source>
        <dbReference type="ARBA" id="ARBA00023235"/>
    </source>
</evidence>
<feature type="domain" description="UvrD-like helicase C-terminal" evidence="12">
    <location>
        <begin position="285"/>
        <end position="568"/>
    </location>
</feature>
<dbReference type="Gene3D" id="1.10.10.160">
    <property type="match status" value="1"/>
</dbReference>
<dbReference type="EC" id="5.6.2.4" evidence="8"/>
<dbReference type="OrthoDB" id="9810135at2"/>
<reference evidence="13 14" key="1">
    <citation type="submission" date="2019-02" db="EMBL/GenBank/DDBJ databases">
        <title>Deep-cultivation of Planctomycetes and their phenomic and genomic characterization uncovers novel biology.</title>
        <authorList>
            <person name="Wiegand S."/>
            <person name="Jogler M."/>
            <person name="Boedeker C."/>
            <person name="Pinto D."/>
            <person name="Vollmers J."/>
            <person name="Rivas-Marin E."/>
            <person name="Kohn T."/>
            <person name="Peeters S.H."/>
            <person name="Heuer A."/>
            <person name="Rast P."/>
            <person name="Oberbeckmann S."/>
            <person name="Bunk B."/>
            <person name="Jeske O."/>
            <person name="Meyerdierks A."/>
            <person name="Storesund J.E."/>
            <person name="Kallscheuer N."/>
            <person name="Luecker S."/>
            <person name="Lage O.M."/>
            <person name="Pohl T."/>
            <person name="Merkel B.J."/>
            <person name="Hornburger P."/>
            <person name="Mueller R.-W."/>
            <person name="Bruemmer F."/>
            <person name="Labrenz M."/>
            <person name="Spormann A.M."/>
            <person name="Op Den Camp H."/>
            <person name="Overmann J."/>
            <person name="Amann R."/>
            <person name="Jetten M.S.M."/>
            <person name="Mascher T."/>
            <person name="Medema M.H."/>
            <person name="Devos D.P."/>
            <person name="Kaster A.-K."/>
            <person name="Ovreas L."/>
            <person name="Rohde M."/>
            <person name="Galperin M.Y."/>
            <person name="Jogler C."/>
        </authorList>
    </citation>
    <scope>NUCLEOTIDE SEQUENCE [LARGE SCALE GENOMIC DNA]</scope>
    <source>
        <strain evidence="13 14">CA54</strain>
    </source>
</reference>
<protein>
    <recommendedName>
        <fullName evidence="8">DNA 3'-5' helicase</fullName>
        <ecNumber evidence="8">5.6.2.4</ecNumber>
    </recommendedName>
</protein>
<name>A0A5C6BMP8_9PLAN</name>
<organism evidence="13 14">
    <name type="scientific">Symmachiella macrocystis</name>
    <dbReference type="NCBI Taxonomy" id="2527985"/>
    <lineage>
        <taxon>Bacteria</taxon>
        <taxon>Pseudomonadati</taxon>
        <taxon>Planctomycetota</taxon>
        <taxon>Planctomycetia</taxon>
        <taxon>Planctomycetales</taxon>
        <taxon>Planctomycetaceae</taxon>
        <taxon>Symmachiella</taxon>
    </lineage>
</organism>
<dbReference type="PROSITE" id="PS51217">
    <property type="entry name" value="UVRD_HELICASE_CTER"/>
    <property type="match status" value="1"/>
</dbReference>
<evidence type="ECO:0000313" key="13">
    <source>
        <dbReference type="EMBL" id="TWU13295.1"/>
    </source>
</evidence>
<dbReference type="SUPFAM" id="SSF52540">
    <property type="entry name" value="P-loop containing nucleoside triphosphate hydrolases"/>
    <property type="match status" value="1"/>
</dbReference>
<evidence type="ECO:0000259" key="12">
    <source>
        <dbReference type="PROSITE" id="PS51217"/>
    </source>
</evidence>
<dbReference type="Proteomes" id="UP000320735">
    <property type="component" value="Unassembled WGS sequence"/>
</dbReference>
<dbReference type="GO" id="GO:0016887">
    <property type="term" value="F:ATP hydrolysis activity"/>
    <property type="evidence" value="ECO:0007669"/>
    <property type="project" value="RHEA"/>
</dbReference>
<evidence type="ECO:0000256" key="7">
    <source>
        <dbReference type="ARBA" id="ARBA00034617"/>
    </source>
</evidence>
<evidence type="ECO:0000256" key="10">
    <source>
        <dbReference type="PROSITE-ProRule" id="PRU00560"/>
    </source>
</evidence>
<dbReference type="EMBL" id="SJPP01000001">
    <property type="protein sequence ID" value="TWU13295.1"/>
    <property type="molecule type" value="Genomic_DNA"/>
</dbReference>
<evidence type="ECO:0000313" key="14">
    <source>
        <dbReference type="Proteomes" id="UP000320735"/>
    </source>
</evidence>